<keyword evidence="3 6" id="KW-0812">Transmembrane</keyword>
<dbReference type="AlphaFoldDB" id="A0A150MD10"/>
<reference evidence="7 8" key="1">
    <citation type="submission" date="2016-01" db="EMBL/GenBank/DDBJ databases">
        <title>Draft Genome Sequences of Seven Thermophilic Sporeformers Isolated from Foods.</title>
        <authorList>
            <person name="Berendsen E.M."/>
            <person name="Wells-Bennik M.H."/>
            <person name="Krawcyk A.O."/>
            <person name="De Jong A."/>
            <person name="Holsappel S."/>
            <person name="Eijlander R.T."/>
            <person name="Kuipers O.P."/>
        </authorList>
    </citation>
    <scope>NUCLEOTIDE SEQUENCE [LARGE SCALE GENOMIC DNA]</scope>
    <source>
        <strain evidence="7 8">B4135</strain>
    </source>
</reference>
<keyword evidence="4 6" id="KW-1133">Transmembrane helix</keyword>
<keyword evidence="5 6" id="KW-0472">Membrane</keyword>
<dbReference type="Proteomes" id="UP000075683">
    <property type="component" value="Unassembled WGS sequence"/>
</dbReference>
<dbReference type="PANTHER" id="PTHR13353">
    <property type="entry name" value="TRANSMEMBRANE PROTEIN 19"/>
    <property type="match status" value="1"/>
</dbReference>
<evidence type="ECO:0000256" key="1">
    <source>
        <dbReference type="ARBA" id="ARBA00004141"/>
    </source>
</evidence>
<proteinExistence type="inferred from homology"/>
<dbReference type="GO" id="GO:0016020">
    <property type="term" value="C:membrane"/>
    <property type="evidence" value="ECO:0007669"/>
    <property type="project" value="UniProtKB-SubCell"/>
</dbReference>
<evidence type="ECO:0000256" key="5">
    <source>
        <dbReference type="ARBA" id="ARBA00023136"/>
    </source>
</evidence>
<dbReference type="EMBL" id="LQYT01000010">
    <property type="protein sequence ID" value="KYD22497.1"/>
    <property type="molecule type" value="Genomic_DNA"/>
</dbReference>
<evidence type="ECO:0000256" key="3">
    <source>
        <dbReference type="ARBA" id="ARBA00022692"/>
    </source>
</evidence>
<comment type="similarity">
    <text evidence="2">Belongs to the TMEM19 family.</text>
</comment>
<dbReference type="Pfam" id="PF01940">
    <property type="entry name" value="DUF92"/>
    <property type="match status" value="1"/>
</dbReference>
<protein>
    <recommendedName>
        <fullName evidence="9">DUF92 domain-containing protein</fullName>
    </recommendedName>
</protein>
<evidence type="ECO:0000256" key="2">
    <source>
        <dbReference type="ARBA" id="ARBA00009012"/>
    </source>
</evidence>
<name>A0A150MD10_9BACI</name>
<dbReference type="PANTHER" id="PTHR13353:SF5">
    <property type="entry name" value="TRANSMEMBRANE PROTEIN 19"/>
    <property type="match status" value="1"/>
</dbReference>
<sequence>MLTHGLVIGTLLLLSVLSFRLEALTAGGATLMFLMGTGIELAAGWRGLLLIFLFFATSSAASRWKKEEKAFLASILDKTDRRDWLQVLANGGPPLLFCIGYGSAGHLAFLYAYIAAVAAANADTWASEWGVLSKGTPRLLLSFRPVPKGTSGGATLAGTMAGLGGAALIGLSAFLLWYPVLSPQGAALAALLGFSGMLLDSLFGAAVQEKNRCRICGEETERKDHCGEKTVRVRGIPHFTNDVVNLLSVSAAGLLALLVKMLPG</sequence>
<dbReference type="InterPro" id="IPR002794">
    <property type="entry name" value="DUF92_TMEM19"/>
</dbReference>
<gene>
    <name evidence="7" type="ORF">B4135_1287</name>
</gene>
<evidence type="ECO:0000313" key="7">
    <source>
        <dbReference type="EMBL" id="KYD22497.1"/>
    </source>
</evidence>
<evidence type="ECO:0000256" key="6">
    <source>
        <dbReference type="SAM" id="Phobius"/>
    </source>
</evidence>
<evidence type="ECO:0000256" key="4">
    <source>
        <dbReference type="ARBA" id="ARBA00022989"/>
    </source>
</evidence>
<accession>A0A150MD10</accession>
<comment type="caution">
    <text evidence="7">The sequence shown here is derived from an EMBL/GenBank/DDBJ whole genome shotgun (WGS) entry which is preliminary data.</text>
</comment>
<feature type="transmembrane region" description="Helical" evidence="6">
    <location>
        <begin position="186"/>
        <end position="207"/>
    </location>
</feature>
<dbReference type="STRING" id="301148.B4135_1287"/>
<comment type="subcellular location">
    <subcellularLocation>
        <location evidence="1">Membrane</location>
        <topology evidence="1">Multi-pass membrane protein</topology>
    </subcellularLocation>
</comment>
<organism evidence="7 8">
    <name type="scientific">Caldibacillus debilis</name>
    <dbReference type="NCBI Taxonomy" id="301148"/>
    <lineage>
        <taxon>Bacteria</taxon>
        <taxon>Bacillati</taxon>
        <taxon>Bacillota</taxon>
        <taxon>Bacilli</taxon>
        <taxon>Bacillales</taxon>
        <taxon>Bacillaceae</taxon>
        <taxon>Caldibacillus</taxon>
    </lineage>
</organism>
<dbReference type="RefSeq" id="WP_061568037.1">
    <property type="nucleotide sequence ID" value="NZ_LQYT01000010.1"/>
</dbReference>
<feature type="transmembrane region" description="Helical" evidence="6">
    <location>
        <begin position="153"/>
        <end position="180"/>
    </location>
</feature>
<dbReference type="OrthoDB" id="9808500at2"/>
<dbReference type="PATRIC" id="fig|301148.3.peg.452"/>
<evidence type="ECO:0008006" key="9">
    <source>
        <dbReference type="Google" id="ProtNLM"/>
    </source>
</evidence>
<evidence type="ECO:0000313" key="8">
    <source>
        <dbReference type="Proteomes" id="UP000075683"/>
    </source>
</evidence>